<evidence type="ECO:0000256" key="1">
    <source>
        <dbReference type="SAM" id="MobiDB-lite"/>
    </source>
</evidence>
<dbReference type="EMBL" id="JARJCW010000121">
    <property type="protein sequence ID" value="KAJ7192369.1"/>
    <property type="molecule type" value="Genomic_DNA"/>
</dbReference>
<keyword evidence="3" id="KW-1185">Reference proteome</keyword>
<accession>A0AAD6UQD2</accession>
<feature type="compositionally biased region" description="Pro residues" evidence="1">
    <location>
        <begin position="58"/>
        <end position="69"/>
    </location>
</feature>
<name>A0AAD6UQD2_9AGAR</name>
<reference evidence="2" key="1">
    <citation type="submission" date="2023-03" db="EMBL/GenBank/DDBJ databases">
        <title>Massive genome expansion in bonnet fungi (Mycena s.s.) driven by repeated elements and novel gene families across ecological guilds.</title>
        <authorList>
            <consortium name="Lawrence Berkeley National Laboratory"/>
            <person name="Harder C.B."/>
            <person name="Miyauchi S."/>
            <person name="Viragh M."/>
            <person name="Kuo A."/>
            <person name="Thoen E."/>
            <person name="Andreopoulos B."/>
            <person name="Lu D."/>
            <person name="Skrede I."/>
            <person name="Drula E."/>
            <person name="Henrissat B."/>
            <person name="Morin E."/>
            <person name="Kohler A."/>
            <person name="Barry K."/>
            <person name="LaButti K."/>
            <person name="Morin E."/>
            <person name="Salamov A."/>
            <person name="Lipzen A."/>
            <person name="Mereny Z."/>
            <person name="Hegedus B."/>
            <person name="Baldrian P."/>
            <person name="Stursova M."/>
            <person name="Weitz H."/>
            <person name="Taylor A."/>
            <person name="Grigoriev I.V."/>
            <person name="Nagy L.G."/>
            <person name="Martin F."/>
            <person name="Kauserud H."/>
        </authorList>
    </citation>
    <scope>NUCLEOTIDE SEQUENCE</scope>
    <source>
        <strain evidence="2">9144</strain>
    </source>
</reference>
<evidence type="ECO:0000313" key="3">
    <source>
        <dbReference type="Proteomes" id="UP001219525"/>
    </source>
</evidence>
<evidence type="ECO:0000313" key="2">
    <source>
        <dbReference type="EMBL" id="KAJ7192369.1"/>
    </source>
</evidence>
<comment type="caution">
    <text evidence="2">The sequence shown here is derived from an EMBL/GenBank/DDBJ whole genome shotgun (WGS) entry which is preliminary data.</text>
</comment>
<sequence>MQHPASLSRPPPDPPTAAAYPAARRRAPPPARRPGDQAARLSVPPPATNSTARRIFRCPPPALPLPCRPPATLAIKKKNTKQRDRRAGGRAAGQATDGIGGDSGEFVELMLQKYNNILGLK</sequence>
<dbReference type="Proteomes" id="UP001219525">
    <property type="component" value="Unassembled WGS sequence"/>
</dbReference>
<proteinExistence type="predicted"/>
<feature type="region of interest" description="Disordered" evidence="1">
    <location>
        <begin position="1"/>
        <end position="103"/>
    </location>
</feature>
<dbReference type="AlphaFoldDB" id="A0AAD6UQD2"/>
<gene>
    <name evidence="2" type="ORF">GGX14DRAFT_578234</name>
</gene>
<protein>
    <submittedName>
        <fullName evidence="2">Uncharacterized protein</fullName>
    </submittedName>
</protein>
<organism evidence="2 3">
    <name type="scientific">Mycena pura</name>
    <dbReference type="NCBI Taxonomy" id="153505"/>
    <lineage>
        <taxon>Eukaryota</taxon>
        <taxon>Fungi</taxon>
        <taxon>Dikarya</taxon>
        <taxon>Basidiomycota</taxon>
        <taxon>Agaricomycotina</taxon>
        <taxon>Agaricomycetes</taxon>
        <taxon>Agaricomycetidae</taxon>
        <taxon>Agaricales</taxon>
        <taxon>Marasmiineae</taxon>
        <taxon>Mycenaceae</taxon>
        <taxon>Mycena</taxon>
    </lineage>
</organism>